<dbReference type="Pfam" id="PF00023">
    <property type="entry name" value="Ank"/>
    <property type="match status" value="1"/>
</dbReference>
<dbReference type="PANTHER" id="PTHR24123:SF33">
    <property type="entry name" value="PROTEIN HOS4"/>
    <property type="match status" value="1"/>
</dbReference>
<evidence type="ECO:0000313" key="5">
    <source>
        <dbReference type="EMBL" id="VDI16913.1"/>
    </source>
</evidence>
<keyword evidence="1" id="KW-0677">Repeat</keyword>
<evidence type="ECO:0000256" key="3">
    <source>
        <dbReference type="PROSITE-ProRule" id="PRU00023"/>
    </source>
</evidence>
<protein>
    <submittedName>
        <fullName evidence="5">Uncharacterized protein</fullName>
    </submittedName>
</protein>
<dbReference type="InterPro" id="IPR051165">
    <property type="entry name" value="Multifunctional_ANK_Repeat"/>
</dbReference>
<evidence type="ECO:0000256" key="2">
    <source>
        <dbReference type="ARBA" id="ARBA00023043"/>
    </source>
</evidence>
<dbReference type="SUPFAM" id="SSF48403">
    <property type="entry name" value="Ankyrin repeat"/>
    <property type="match status" value="2"/>
</dbReference>
<dbReference type="EMBL" id="UYJE01003138">
    <property type="protein sequence ID" value="VDI16913.1"/>
    <property type="molecule type" value="Genomic_DNA"/>
</dbReference>
<dbReference type="Gene3D" id="1.25.40.20">
    <property type="entry name" value="Ankyrin repeat-containing domain"/>
    <property type="match status" value="3"/>
</dbReference>
<proteinExistence type="predicted"/>
<evidence type="ECO:0000256" key="4">
    <source>
        <dbReference type="SAM" id="MobiDB-lite"/>
    </source>
</evidence>
<feature type="repeat" description="ANK" evidence="3">
    <location>
        <begin position="318"/>
        <end position="350"/>
    </location>
</feature>
<reference evidence="5" key="1">
    <citation type="submission" date="2018-11" db="EMBL/GenBank/DDBJ databases">
        <authorList>
            <person name="Alioto T."/>
            <person name="Alioto T."/>
        </authorList>
    </citation>
    <scope>NUCLEOTIDE SEQUENCE</scope>
</reference>
<dbReference type="AlphaFoldDB" id="A0A8B6DD34"/>
<dbReference type="InterPro" id="IPR036770">
    <property type="entry name" value="Ankyrin_rpt-contain_sf"/>
</dbReference>
<evidence type="ECO:0000256" key="1">
    <source>
        <dbReference type="ARBA" id="ARBA00022737"/>
    </source>
</evidence>
<gene>
    <name evidence="5" type="ORF">MGAL_10B040488</name>
</gene>
<dbReference type="InterPro" id="IPR002110">
    <property type="entry name" value="Ankyrin_rpt"/>
</dbReference>
<dbReference type="SMART" id="SM00248">
    <property type="entry name" value="ANK"/>
    <property type="match status" value="9"/>
</dbReference>
<dbReference type="PANTHER" id="PTHR24123">
    <property type="entry name" value="ANKYRIN REPEAT-CONTAINING"/>
    <property type="match status" value="1"/>
</dbReference>
<keyword evidence="2 3" id="KW-0040">ANK repeat</keyword>
<name>A0A8B6DD34_MYTGA</name>
<evidence type="ECO:0000313" key="6">
    <source>
        <dbReference type="Proteomes" id="UP000596742"/>
    </source>
</evidence>
<feature type="repeat" description="ANK" evidence="3">
    <location>
        <begin position="204"/>
        <end position="236"/>
    </location>
</feature>
<dbReference type="PROSITE" id="PS50088">
    <property type="entry name" value="ANK_REPEAT"/>
    <property type="match status" value="3"/>
</dbReference>
<keyword evidence="6" id="KW-1185">Reference proteome</keyword>
<feature type="region of interest" description="Disordered" evidence="4">
    <location>
        <begin position="114"/>
        <end position="133"/>
    </location>
</feature>
<feature type="repeat" description="ANK" evidence="3">
    <location>
        <begin position="170"/>
        <end position="206"/>
    </location>
</feature>
<comment type="caution">
    <text evidence="5">The sequence shown here is derived from an EMBL/GenBank/DDBJ whole genome shotgun (WGS) entry which is preliminary data.</text>
</comment>
<dbReference type="OrthoDB" id="6098025at2759"/>
<sequence length="687" mass="75554">MSYMFTELSSNLLAALPFTPSHVEISSLNFQTSLKSLSASVSNLVEIVIRKEADVASLVKKEDNKIPNNCKGLNPPAVKSAIRQNLDRKARSQDVMVQTVQNIYQIQKTSSAREATAELGEDSEAQTGGVKEPVPIRGSLETVDSRHFKVLEATVRLIDAGACINILNNDGHSPLYYLIEKQDISTITQVLPYLLEKGADPSLGADLPLIVAASLNQTTTTNMLLEHGVDVDRKNSRGSTALTTILDLSKGYKRETVDILLNAAASVNLTDGDGKTPLVLLINSVGHYHTSTTLERHVKGLVSKLIGKGADPNSTPVGEDSALILAVEYMLPTIVQILLESGADINHIGENSQNVLHSCFRRTETIHFSYNKPQDRLSVILEALLGKNPNVNCMDTNGISPLLLAIRNQSIVGVEKLLSTSPILLHQENDKLNAFEMCLAITEHRPTVLLKILDALTGHLDLDKNGDVFFRKFWECIKTKEVSSNKEDLDNVTFKILSSEERVHVNLENNLDDSPLIYFCQIGCPQAVKMLLVHKADVNHVGKSGTALHYIIDLTDDVSAVSIFDCLLNENPRLMELDNNGKTVIQKAIDILCGKPSKNRGMGYQYHSSMNGDRFKTVSSHIQKLLEAGLTPDINDLNDALVMCAKNGDFKGMECFMLHGGDCGKIDENGKSILHMCWSDCKYFTYF</sequence>
<organism evidence="5 6">
    <name type="scientific">Mytilus galloprovincialis</name>
    <name type="common">Mediterranean mussel</name>
    <dbReference type="NCBI Taxonomy" id="29158"/>
    <lineage>
        <taxon>Eukaryota</taxon>
        <taxon>Metazoa</taxon>
        <taxon>Spiralia</taxon>
        <taxon>Lophotrochozoa</taxon>
        <taxon>Mollusca</taxon>
        <taxon>Bivalvia</taxon>
        <taxon>Autobranchia</taxon>
        <taxon>Pteriomorphia</taxon>
        <taxon>Mytilida</taxon>
        <taxon>Mytiloidea</taxon>
        <taxon>Mytilidae</taxon>
        <taxon>Mytilinae</taxon>
        <taxon>Mytilus</taxon>
    </lineage>
</organism>
<accession>A0A8B6DD34</accession>
<dbReference type="Proteomes" id="UP000596742">
    <property type="component" value="Unassembled WGS sequence"/>
</dbReference>